<dbReference type="EC" id="2.1.1.148" evidence="5"/>
<gene>
    <name evidence="6" type="ORF">HD597_005630</name>
</gene>
<organism evidence="6 7">
    <name type="scientific">Nonomuraea thailandensis</name>
    <dbReference type="NCBI Taxonomy" id="1188745"/>
    <lineage>
        <taxon>Bacteria</taxon>
        <taxon>Bacillati</taxon>
        <taxon>Actinomycetota</taxon>
        <taxon>Actinomycetes</taxon>
        <taxon>Streptosporangiales</taxon>
        <taxon>Streptosporangiaceae</taxon>
        <taxon>Nonomuraea</taxon>
    </lineage>
</organism>
<evidence type="ECO:0000256" key="5">
    <source>
        <dbReference type="NCBIfam" id="TIGR02170"/>
    </source>
</evidence>
<sequence>MRTVEPEVFIVARPSLDYDELARYLREVGGESWLERLDRGDLDAQNLAEFAGRLCYRSFEPGLNPNVVRIRENQDDYLRNILASAHGSVLEHVSFSFVLHNVSRVLTHELVRHRPGVAISQESLRFVRLDELPFWFPEWAQADEELMKRATAVLEQLEQFQLWMAGHFGLDEEGVPFSEKKHRTSFMRRFAPEGLATGLVWTANVRTLRHTIEARTAAGAEEEIRLLFQNIGELMRKEAPALFGDYVVEDGAWIPGWRKV</sequence>
<name>A0A9X2GJ08_9ACTN</name>
<dbReference type="CDD" id="cd20175">
    <property type="entry name" value="ThyX"/>
    <property type="match status" value="1"/>
</dbReference>
<dbReference type="AlphaFoldDB" id="A0A9X2GJ08"/>
<evidence type="ECO:0000256" key="4">
    <source>
        <dbReference type="ARBA" id="ARBA00022827"/>
    </source>
</evidence>
<accession>A0A9X2GJ08</accession>
<dbReference type="Proteomes" id="UP001139648">
    <property type="component" value="Unassembled WGS sequence"/>
</dbReference>
<dbReference type="InterPro" id="IPR036098">
    <property type="entry name" value="Thymidylate_synthase_ThyX_sf"/>
</dbReference>
<dbReference type="GO" id="GO:0004799">
    <property type="term" value="F:thymidylate synthase activity"/>
    <property type="evidence" value="ECO:0007669"/>
    <property type="project" value="TreeGrafter"/>
</dbReference>
<dbReference type="Gene3D" id="3.30.70.3180">
    <property type="match status" value="2"/>
</dbReference>
<dbReference type="Gene3D" id="6.10.140.450">
    <property type="match status" value="1"/>
</dbReference>
<proteinExistence type="predicted"/>
<dbReference type="SUPFAM" id="SSF69796">
    <property type="entry name" value="Thymidylate synthase-complementing protein Thy1"/>
    <property type="match status" value="1"/>
</dbReference>
<dbReference type="PROSITE" id="PS51331">
    <property type="entry name" value="THYX"/>
    <property type="match status" value="1"/>
</dbReference>
<dbReference type="GO" id="GO:0050660">
    <property type="term" value="F:flavin adenine dinucleotide binding"/>
    <property type="evidence" value="ECO:0007669"/>
    <property type="project" value="UniProtKB-UniRule"/>
</dbReference>
<dbReference type="GO" id="GO:0050797">
    <property type="term" value="F:thymidylate synthase (FAD) activity"/>
    <property type="evidence" value="ECO:0007669"/>
    <property type="project" value="UniProtKB-UniRule"/>
</dbReference>
<comment type="caution">
    <text evidence="6">The sequence shown here is derived from an EMBL/GenBank/DDBJ whole genome shotgun (WGS) entry which is preliminary data.</text>
</comment>
<keyword evidence="1 6" id="KW-0489">Methyltransferase</keyword>
<keyword evidence="7" id="KW-1185">Reference proteome</keyword>
<dbReference type="EMBL" id="JAMZEB010000002">
    <property type="protein sequence ID" value="MCP2358610.1"/>
    <property type="molecule type" value="Genomic_DNA"/>
</dbReference>
<evidence type="ECO:0000313" key="7">
    <source>
        <dbReference type="Proteomes" id="UP001139648"/>
    </source>
</evidence>
<keyword evidence="2" id="KW-0285">Flavoprotein</keyword>
<dbReference type="PANTHER" id="PTHR34934:SF1">
    <property type="entry name" value="FLAVIN-DEPENDENT THYMIDYLATE SYNTHASE"/>
    <property type="match status" value="1"/>
</dbReference>
<dbReference type="InterPro" id="IPR003669">
    <property type="entry name" value="Thymidylate_synthase_ThyX"/>
</dbReference>
<dbReference type="Pfam" id="PF02511">
    <property type="entry name" value="Thy1"/>
    <property type="match status" value="1"/>
</dbReference>
<protein>
    <recommendedName>
        <fullName evidence="5">FAD-dependent thymidylate synthase</fullName>
        <ecNumber evidence="5">2.1.1.148</ecNumber>
    </recommendedName>
</protein>
<dbReference type="GO" id="GO:0070402">
    <property type="term" value="F:NADPH binding"/>
    <property type="evidence" value="ECO:0007669"/>
    <property type="project" value="TreeGrafter"/>
</dbReference>
<evidence type="ECO:0000256" key="2">
    <source>
        <dbReference type="ARBA" id="ARBA00022630"/>
    </source>
</evidence>
<dbReference type="NCBIfam" id="TIGR02170">
    <property type="entry name" value="thyX"/>
    <property type="match status" value="1"/>
</dbReference>
<keyword evidence="6" id="KW-0808">Transferase</keyword>
<evidence type="ECO:0000256" key="3">
    <source>
        <dbReference type="ARBA" id="ARBA00022727"/>
    </source>
</evidence>
<keyword evidence="4" id="KW-0274">FAD</keyword>
<dbReference type="GO" id="GO:0032259">
    <property type="term" value="P:methylation"/>
    <property type="evidence" value="ECO:0007669"/>
    <property type="project" value="UniProtKB-KW"/>
</dbReference>
<dbReference type="GO" id="GO:0006231">
    <property type="term" value="P:dTMP biosynthetic process"/>
    <property type="evidence" value="ECO:0007669"/>
    <property type="project" value="UniProtKB-UniRule"/>
</dbReference>
<dbReference type="RefSeq" id="WP_253745793.1">
    <property type="nucleotide sequence ID" value="NZ_BAABKA010000007.1"/>
</dbReference>
<evidence type="ECO:0000313" key="6">
    <source>
        <dbReference type="EMBL" id="MCP2358610.1"/>
    </source>
</evidence>
<dbReference type="PANTHER" id="PTHR34934">
    <property type="entry name" value="FLAVIN-DEPENDENT THYMIDYLATE SYNTHASE"/>
    <property type="match status" value="1"/>
</dbReference>
<keyword evidence="3" id="KW-0545">Nucleotide biosynthesis</keyword>
<evidence type="ECO:0000256" key="1">
    <source>
        <dbReference type="ARBA" id="ARBA00022603"/>
    </source>
</evidence>
<reference evidence="6" key="1">
    <citation type="submission" date="2022-06" db="EMBL/GenBank/DDBJ databases">
        <title>Sequencing the genomes of 1000 actinobacteria strains.</title>
        <authorList>
            <person name="Klenk H.-P."/>
        </authorList>
    </citation>
    <scope>NUCLEOTIDE SEQUENCE</scope>
    <source>
        <strain evidence="6">DSM 46694</strain>
    </source>
</reference>